<comment type="caution">
    <text evidence="4">The sequence shown here is derived from an EMBL/GenBank/DDBJ whole genome shotgun (WGS) entry which is preliminary data.</text>
</comment>
<reference evidence="4 5" key="1">
    <citation type="submission" date="2019-06" db="EMBL/GenBank/DDBJ databases">
        <title>Whole genome shotgun sequence of Cellulomonas gelida NBRC 3748.</title>
        <authorList>
            <person name="Hosoyama A."/>
            <person name="Uohara A."/>
            <person name="Ohji S."/>
            <person name="Ichikawa N."/>
        </authorList>
    </citation>
    <scope>NUCLEOTIDE SEQUENCE [LARGE SCALE GENOMIC DNA]</scope>
    <source>
        <strain evidence="4 5">NBRC 3748</strain>
    </source>
</reference>
<evidence type="ECO:0000313" key="4">
    <source>
        <dbReference type="EMBL" id="GEA85367.1"/>
    </source>
</evidence>
<dbReference type="SMART" id="SM00382">
    <property type="entry name" value="AAA"/>
    <property type="match status" value="1"/>
</dbReference>
<dbReference type="InterPro" id="IPR003439">
    <property type="entry name" value="ABC_transporter-like_ATP-bd"/>
</dbReference>
<keyword evidence="1" id="KW-0547">Nucleotide-binding</keyword>
<proteinExistence type="predicted"/>
<dbReference type="Proteomes" id="UP000320461">
    <property type="component" value="Unassembled WGS sequence"/>
</dbReference>
<dbReference type="InterPro" id="IPR027417">
    <property type="entry name" value="P-loop_NTPase"/>
</dbReference>
<dbReference type="PANTHER" id="PTHR43038">
    <property type="entry name" value="ATP-BINDING CASSETTE, SUB-FAMILY H, MEMBER 1"/>
    <property type="match status" value="1"/>
</dbReference>
<dbReference type="SUPFAM" id="SSF52540">
    <property type="entry name" value="P-loop containing nucleoside triphosphate hydrolases"/>
    <property type="match status" value="1"/>
</dbReference>
<dbReference type="RefSeq" id="WP_141371331.1">
    <property type="nucleotide sequence ID" value="NZ_BJLQ01000033.1"/>
</dbReference>
<dbReference type="Pfam" id="PF00005">
    <property type="entry name" value="ABC_tran"/>
    <property type="match status" value="1"/>
</dbReference>
<sequence length="285" mass="30237">MTSEARAGTKDEPRRRDFGAYGVSVRFDDVRALEDVTLPVPAGAVTAVVGGDGAGKSTLLRALAGVVPVEHGSVVAPDRRRIGFMPTGGGTWAELTVDEHVDFVGAAHRLRGSDLERRRERLLDATGLREARRRLASQLSGGMRQKLAFGLATLHDPVLLVLDEPSTGVDPVSRVDLWRLVAQAASAGAAVAFSTTYLDEAERAGTVLVLDQGRTLLSGPPDDVVRGAPGHVRRATATHDPARTWRRGREVRAWFPVGAEPVGQAVPVDLEDAVVAAALAREATA</sequence>
<dbReference type="EMBL" id="BJLQ01000033">
    <property type="protein sequence ID" value="GEA85367.1"/>
    <property type="molecule type" value="Genomic_DNA"/>
</dbReference>
<evidence type="ECO:0000256" key="2">
    <source>
        <dbReference type="ARBA" id="ARBA00022840"/>
    </source>
</evidence>
<dbReference type="PANTHER" id="PTHR43038:SF7">
    <property type="entry name" value="ABC TRANSPORT SYSTEM ATP-BINDING PROTEIN"/>
    <property type="match status" value="1"/>
</dbReference>
<dbReference type="GO" id="GO:0005524">
    <property type="term" value="F:ATP binding"/>
    <property type="evidence" value="ECO:0007669"/>
    <property type="project" value="UniProtKB-KW"/>
</dbReference>
<protein>
    <recommendedName>
        <fullName evidence="3">ABC transporter domain-containing protein</fullName>
    </recommendedName>
</protein>
<keyword evidence="5" id="KW-1185">Reference proteome</keyword>
<evidence type="ECO:0000259" key="3">
    <source>
        <dbReference type="PROSITE" id="PS50893"/>
    </source>
</evidence>
<dbReference type="GO" id="GO:0016887">
    <property type="term" value="F:ATP hydrolysis activity"/>
    <property type="evidence" value="ECO:0007669"/>
    <property type="project" value="InterPro"/>
</dbReference>
<dbReference type="InterPro" id="IPR003593">
    <property type="entry name" value="AAA+_ATPase"/>
</dbReference>
<name>A0A4Y3KN13_9CELL</name>
<evidence type="ECO:0000256" key="1">
    <source>
        <dbReference type="ARBA" id="ARBA00022741"/>
    </source>
</evidence>
<feature type="domain" description="ABC transporter" evidence="3">
    <location>
        <begin position="13"/>
        <end position="237"/>
    </location>
</feature>
<dbReference type="CDD" id="cd03230">
    <property type="entry name" value="ABC_DR_subfamily_A"/>
    <property type="match status" value="1"/>
</dbReference>
<accession>A0A4Y3KN13</accession>
<dbReference type="Gene3D" id="3.40.50.300">
    <property type="entry name" value="P-loop containing nucleotide triphosphate hydrolases"/>
    <property type="match status" value="1"/>
</dbReference>
<organism evidence="4 5">
    <name type="scientific">Cellulomonas gelida</name>
    <dbReference type="NCBI Taxonomy" id="1712"/>
    <lineage>
        <taxon>Bacteria</taxon>
        <taxon>Bacillati</taxon>
        <taxon>Actinomycetota</taxon>
        <taxon>Actinomycetes</taxon>
        <taxon>Micrococcales</taxon>
        <taxon>Cellulomonadaceae</taxon>
        <taxon>Cellulomonas</taxon>
    </lineage>
</organism>
<dbReference type="OrthoDB" id="9804819at2"/>
<gene>
    <name evidence="4" type="ORF">CGE01nite_26180</name>
</gene>
<dbReference type="AlphaFoldDB" id="A0A4Y3KN13"/>
<dbReference type="InterPro" id="IPR017871">
    <property type="entry name" value="ABC_transporter-like_CS"/>
</dbReference>
<dbReference type="PROSITE" id="PS50893">
    <property type="entry name" value="ABC_TRANSPORTER_2"/>
    <property type="match status" value="1"/>
</dbReference>
<dbReference type="PROSITE" id="PS00211">
    <property type="entry name" value="ABC_TRANSPORTER_1"/>
    <property type="match status" value="1"/>
</dbReference>
<keyword evidence="2" id="KW-0067">ATP-binding</keyword>
<evidence type="ECO:0000313" key="5">
    <source>
        <dbReference type="Proteomes" id="UP000320461"/>
    </source>
</evidence>